<dbReference type="EMBL" id="GEVI01009595">
    <property type="protein sequence ID" value="JAU22725.1"/>
    <property type="molecule type" value="Transcribed_RNA"/>
</dbReference>
<reference evidence="8" key="1">
    <citation type="submission" date="2016-07" db="EMBL/GenBank/DDBJ databases">
        <title>De novo transcriptome assembly of four accessions of the metal hyperaccumulator plant Noccaea caerulescens.</title>
        <authorList>
            <person name="Blande D."/>
            <person name="Halimaa P."/>
            <person name="Tervahauta A.I."/>
            <person name="Aarts M.G."/>
            <person name="Karenlampi S.O."/>
        </authorList>
    </citation>
    <scope>NUCLEOTIDE SEQUENCE</scope>
</reference>
<protein>
    <submittedName>
        <fullName evidence="8">Transcription factor TCP8</fullName>
    </submittedName>
</protein>
<evidence type="ECO:0000256" key="3">
    <source>
        <dbReference type="ARBA" id="ARBA00023125"/>
    </source>
</evidence>
<evidence type="ECO:0000256" key="1">
    <source>
        <dbReference type="ARBA" id="ARBA00004123"/>
    </source>
</evidence>
<name>A0A1J3DXX4_NOCCA</name>
<dbReference type="PROSITE" id="PS51369">
    <property type="entry name" value="TCP"/>
    <property type="match status" value="1"/>
</dbReference>
<sequence length="419" mass="44414">MDLSDVRNNDGAATAARGGSRQLVDASLSIVPRSTPLEDAALTTTSSAAATTSGVLTKRSTKDRHTKVDGRGRRIRMPALCAARVFQLTRELGHKSDGETIEWLLQQAEPAIVAATGTGTIPANFSSLSVSLRNSGSTLSAPPSKSVPLYGALGLTQHHHHQYDEQGGAFGAHTTPLLGFHHHLQQQQQHHNHQNQNQNQRLDSAVAETIGSNGENFSRKRYRSEDLSKENDDRKQNENKSLKESETPAAGAAAPMWAVAPTSRSPGGNTYWMLPVPTAAGNQPAAMESISNNNRAHMWPFAAGGGAGAGAGAGAGGATHFMAGTGFSFPVDQYRGSPLQLGSFLAQPQQPNQSLGLSMPDSNLGMLAALNAYSRGGNANADADAEQVNNNAVEHREKQPQQQSDQDDDSRDENSNSSE</sequence>
<feature type="region of interest" description="Disordered" evidence="6">
    <location>
        <begin position="209"/>
        <end position="256"/>
    </location>
</feature>
<evidence type="ECO:0000256" key="5">
    <source>
        <dbReference type="ARBA" id="ARBA00023242"/>
    </source>
</evidence>
<accession>A0A1J3DXX4</accession>
<evidence type="ECO:0000256" key="4">
    <source>
        <dbReference type="ARBA" id="ARBA00023163"/>
    </source>
</evidence>
<feature type="domain" description="TCP" evidence="7">
    <location>
        <begin position="61"/>
        <end position="115"/>
    </location>
</feature>
<dbReference type="GO" id="GO:0003700">
    <property type="term" value="F:DNA-binding transcription factor activity"/>
    <property type="evidence" value="ECO:0007669"/>
    <property type="project" value="InterPro"/>
</dbReference>
<gene>
    <name evidence="8" type="ORF">GA_TR9213_c0_g1_i1_g.29246</name>
</gene>
<evidence type="ECO:0000259" key="7">
    <source>
        <dbReference type="PROSITE" id="PS51369"/>
    </source>
</evidence>
<evidence type="ECO:0000256" key="6">
    <source>
        <dbReference type="SAM" id="MobiDB-lite"/>
    </source>
</evidence>
<keyword evidence="4" id="KW-0804">Transcription</keyword>
<evidence type="ECO:0000256" key="2">
    <source>
        <dbReference type="ARBA" id="ARBA00023015"/>
    </source>
</evidence>
<feature type="region of interest" description="Disordered" evidence="6">
    <location>
        <begin position="376"/>
        <end position="419"/>
    </location>
</feature>
<feature type="compositionally biased region" description="Basic and acidic residues" evidence="6">
    <location>
        <begin position="223"/>
        <end position="246"/>
    </location>
</feature>
<dbReference type="PANTHER" id="PTHR31072">
    <property type="entry name" value="TRANSCRIPTION FACTOR TCP4-RELATED"/>
    <property type="match status" value="1"/>
</dbReference>
<keyword evidence="3" id="KW-0238">DNA-binding</keyword>
<keyword evidence="2" id="KW-0805">Transcription regulation</keyword>
<dbReference type="PANTHER" id="PTHR31072:SF251">
    <property type="entry name" value="TRANSCRIPTION FACTOR TCP8"/>
    <property type="match status" value="1"/>
</dbReference>
<dbReference type="Pfam" id="PF03634">
    <property type="entry name" value="TCP"/>
    <property type="match status" value="1"/>
</dbReference>
<dbReference type="AlphaFoldDB" id="A0A1J3DXX4"/>
<evidence type="ECO:0000313" key="8">
    <source>
        <dbReference type="EMBL" id="JAU22725.1"/>
    </source>
</evidence>
<dbReference type="InterPro" id="IPR017887">
    <property type="entry name" value="TF_TCP_subgr"/>
</dbReference>
<proteinExistence type="predicted"/>
<dbReference type="InterPro" id="IPR005333">
    <property type="entry name" value="Transcription_factor_TCP"/>
</dbReference>
<dbReference type="GO" id="GO:0043565">
    <property type="term" value="F:sequence-specific DNA binding"/>
    <property type="evidence" value="ECO:0007669"/>
    <property type="project" value="TreeGrafter"/>
</dbReference>
<keyword evidence="5" id="KW-0539">Nucleus</keyword>
<dbReference type="GO" id="GO:0005634">
    <property type="term" value="C:nucleus"/>
    <property type="evidence" value="ECO:0007669"/>
    <property type="project" value="UniProtKB-SubCell"/>
</dbReference>
<organism evidence="8">
    <name type="scientific">Noccaea caerulescens</name>
    <name type="common">Alpine penny-cress</name>
    <name type="synonym">Thlaspi caerulescens</name>
    <dbReference type="NCBI Taxonomy" id="107243"/>
    <lineage>
        <taxon>Eukaryota</taxon>
        <taxon>Viridiplantae</taxon>
        <taxon>Streptophyta</taxon>
        <taxon>Embryophyta</taxon>
        <taxon>Tracheophyta</taxon>
        <taxon>Spermatophyta</taxon>
        <taxon>Magnoliopsida</taxon>
        <taxon>eudicotyledons</taxon>
        <taxon>Gunneridae</taxon>
        <taxon>Pentapetalae</taxon>
        <taxon>rosids</taxon>
        <taxon>malvids</taxon>
        <taxon>Brassicales</taxon>
        <taxon>Brassicaceae</taxon>
        <taxon>Coluteocarpeae</taxon>
        <taxon>Noccaea</taxon>
    </lineage>
</organism>
<comment type="subcellular location">
    <subcellularLocation>
        <location evidence="1">Nucleus</location>
    </subcellularLocation>
</comment>